<dbReference type="InterPro" id="IPR006084">
    <property type="entry name" value="XPG/Rad2"/>
</dbReference>
<evidence type="ECO:0000256" key="4">
    <source>
        <dbReference type="ARBA" id="ARBA00022722"/>
    </source>
</evidence>
<evidence type="ECO:0000256" key="1">
    <source>
        <dbReference type="ARBA" id="ARBA00001946"/>
    </source>
</evidence>
<dbReference type="PANTHER" id="PTHR11081">
    <property type="entry name" value="FLAP ENDONUCLEASE FAMILY MEMBER"/>
    <property type="match status" value="1"/>
</dbReference>
<keyword evidence="17" id="KW-1185">Reference proteome</keyword>
<evidence type="ECO:0000313" key="17">
    <source>
        <dbReference type="Proteomes" id="UP000039324"/>
    </source>
</evidence>
<dbReference type="Proteomes" id="UP000290189">
    <property type="component" value="Unassembled WGS sequence"/>
</dbReference>
<dbReference type="SUPFAM" id="SSF88723">
    <property type="entry name" value="PIN domain-like"/>
    <property type="match status" value="1"/>
</dbReference>
<dbReference type="CDD" id="cd09857">
    <property type="entry name" value="PIN_EXO1"/>
    <property type="match status" value="1"/>
</dbReference>
<evidence type="ECO:0000256" key="2">
    <source>
        <dbReference type="ARBA" id="ARBA00004123"/>
    </source>
</evidence>
<dbReference type="InterPro" id="IPR036279">
    <property type="entry name" value="5-3_exonuclease_C_sf"/>
</dbReference>
<proteinExistence type="predicted"/>
<geneLocation type="mitochondrion" evidence="16"/>
<dbReference type="InterPro" id="IPR006085">
    <property type="entry name" value="XPG_DNA_repair_N"/>
</dbReference>
<evidence type="ECO:0000259" key="13">
    <source>
        <dbReference type="SMART" id="SM00484"/>
    </source>
</evidence>
<name>A0A0G4IPC7_PLABS</name>
<dbReference type="PROSITE" id="PS00841">
    <property type="entry name" value="XPG_1"/>
    <property type="match status" value="1"/>
</dbReference>
<protein>
    <submittedName>
        <fullName evidence="15">Uncharacterized protein</fullName>
    </submittedName>
</protein>
<comment type="subcellular location">
    <subcellularLocation>
        <location evidence="2">Nucleus</location>
    </subcellularLocation>
</comment>
<keyword evidence="7" id="KW-0378">Hydrolase</keyword>
<dbReference type="CDD" id="cd09901">
    <property type="entry name" value="H3TH_FEN1-like"/>
    <property type="match status" value="1"/>
</dbReference>
<dbReference type="InterPro" id="IPR044752">
    <property type="entry name" value="PIN-like_EXO1"/>
</dbReference>
<evidence type="ECO:0000256" key="7">
    <source>
        <dbReference type="ARBA" id="ARBA00022801"/>
    </source>
</evidence>
<keyword evidence="3" id="KW-0597">Phosphoprotein</keyword>
<dbReference type="InterPro" id="IPR006086">
    <property type="entry name" value="XPG-I_dom"/>
</dbReference>
<dbReference type="SMART" id="SM00485">
    <property type="entry name" value="XPGN"/>
    <property type="match status" value="1"/>
</dbReference>
<dbReference type="OrthoDB" id="26491at2759"/>
<evidence type="ECO:0000313" key="16">
    <source>
        <dbReference type="EMBL" id="SPR01089.1"/>
    </source>
</evidence>
<dbReference type="InterPro" id="IPR029060">
    <property type="entry name" value="PIN-like_dom_sf"/>
</dbReference>
<evidence type="ECO:0000256" key="5">
    <source>
        <dbReference type="ARBA" id="ARBA00022723"/>
    </source>
</evidence>
<keyword evidence="11" id="KW-0539">Nucleus</keyword>
<dbReference type="InterPro" id="IPR008918">
    <property type="entry name" value="HhH2"/>
</dbReference>
<keyword evidence="5" id="KW-0479">Metal-binding</keyword>
<keyword evidence="8" id="KW-0460">Magnesium</keyword>
<evidence type="ECO:0000256" key="3">
    <source>
        <dbReference type="ARBA" id="ARBA00022553"/>
    </source>
</evidence>
<evidence type="ECO:0000256" key="10">
    <source>
        <dbReference type="ARBA" id="ARBA00023204"/>
    </source>
</evidence>
<evidence type="ECO:0000256" key="6">
    <source>
        <dbReference type="ARBA" id="ARBA00022763"/>
    </source>
</evidence>
<reference evidence="16 18" key="2">
    <citation type="submission" date="2018-03" db="EMBL/GenBank/DDBJ databases">
        <authorList>
            <person name="Fogelqvist J."/>
        </authorList>
    </citation>
    <scope>NUCLEOTIDE SEQUENCE [LARGE SCALE GENOMIC DNA]</scope>
</reference>
<accession>A0A0G4IPC7</accession>
<dbReference type="SMART" id="SM00484">
    <property type="entry name" value="XPGI"/>
    <property type="match status" value="1"/>
</dbReference>
<dbReference type="EMBL" id="CDSF01000078">
    <property type="protein sequence ID" value="CEO97113.1"/>
    <property type="molecule type" value="Genomic_DNA"/>
</dbReference>
<dbReference type="AlphaFoldDB" id="A0A0G4IPC7"/>
<evidence type="ECO:0000256" key="11">
    <source>
        <dbReference type="ARBA" id="ARBA00023242"/>
    </source>
</evidence>
<dbReference type="GO" id="GO:0006281">
    <property type="term" value="P:DNA repair"/>
    <property type="evidence" value="ECO:0007669"/>
    <property type="project" value="UniProtKB-KW"/>
</dbReference>
<evidence type="ECO:0000259" key="14">
    <source>
        <dbReference type="SMART" id="SM00485"/>
    </source>
</evidence>
<evidence type="ECO:0000256" key="8">
    <source>
        <dbReference type="ARBA" id="ARBA00022842"/>
    </source>
</evidence>
<feature type="domain" description="XPG-I" evidence="13">
    <location>
        <begin position="138"/>
        <end position="209"/>
    </location>
</feature>
<dbReference type="Pfam" id="PF00752">
    <property type="entry name" value="XPG_N"/>
    <property type="match status" value="1"/>
</dbReference>
<feature type="compositionally biased region" description="Pro residues" evidence="12">
    <location>
        <begin position="496"/>
        <end position="508"/>
    </location>
</feature>
<dbReference type="InterPro" id="IPR019974">
    <property type="entry name" value="XPG_CS"/>
</dbReference>
<dbReference type="SMART" id="SM00279">
    <property type="entry name" value="HhH2"/>
    <property type="match status" value="1"/>
</dbReference>
<comment type="cofactor">
    <cofactor evidence="1">
        <name>Mg(2+)</name>
        <dbReference type="ChEBI" id="CHEBI:18420"/>
    </cofactor>
</comment>
<dbReference type="GO" id="GO:0046872">
    <property type="term" value="F:metal ion binding"/>
    <property type="evidence" value="ECO:0007669"/>
    <property type="project" value="UniProtKB-KW"/>
</dbReference>
<organism evidence="15 17">
    <name type="scientific">Plasmodiophora brassicae</name>
    <name type="common">Clubroot disease agent</name>
    <dbReference type="NCBI Taxonomy" id="37360"/>
    <lineage>
        <taxon>Eukaryota</taxon>
        <taxon>Sar</taxon>
        <taxon>Rhizaria</taxon>
        <taxon>Endomyxa</taxon>
        <taxon>Phytomyxea</taxon>
        <taxon>Plasmodiophorida</taxon>
        <taxon>Plasmodiophoridae</taxon>
        <taxon>Plasmodiophora</taxon>
    </lineage>
</organism>
<evidence type="ECO:0000313" key="15">
    <source>
        <dbReference type="EMBL" id="CEO97113.1"/>
    </source>
</evidence>
<reference evidence="15 17" key="1">
    <citation type="submission" date="2015-02" db="EMBL/GenBank/DDBJ databases">
        <authorList>
            <person name="Chooi Y.-H."/>
        </authorList>
    </citation>
    <scope>NUCLEOTIDE SEQUENCE [LARGE SCALE GENOMIC DNA]</scope>
    <source>
        <strain evidence="15">E3</strain>
    </source>
</reference>
<keyword evidence="10" id="KW-0234">DNA repair</keyword>
<feature type="region of interest" description="Disordered" evidence="12">
    <location>
        <begin position="401"/>
        <end position="452"/>
    </location>
</feature>
<dbReference type="EMBL" id="OVEO01000016">
    <property type="protein sequence ID" value="SPR01089.1"/>
    <property type="molecule type" value="Genomic_DNA"/>
</dbReference>
<feature type="region of interest" description="Disordered" evidence="12">
    <location>
        <begin position="481"/>
        <end position="540"/>
    </location>
</feature>
<dbReference type="Gene3D" id="3.40.50.1010">
    <property type="entry name" value="5'-nuclease"/>
    <property type="match status" value="1"/>
</dbReference>
<sequence length="540" mass="60457">MGIKTLLVELRPVTRDVHLSEFARQRVAVDASCWLHRAALTCAMDLILGRRNLSWLKWCMHMVNMLKHYEVTPVIVFDGCQLPQKLDENERRREARRAAKQKGVELLAKGRKREAFSAFHQAVSITPAMKHDFIRELRARKIDFVVAPYEADAQLAYLVKTGVVDAVISEDSDLLLFGVTRMIAKLSKTGSGQMIDMALIESVPTRPETFASQLRHLTHEQFVDVCIMNGCDYMDGLPGIGLKTAIKLMKEHGCVEAILADSPYGKSAPSAYLEDFQRARMTFRHQRVFCQAARGIVHLTPRGDERNDTEDDFLGKHLDADLAERIATGLVDTKTLQPIEMSSTAVFADSFVPSLPPAQMPPKHMTVDYAKVFKFRPVADELVMRDPVNVKNDISRLKGLFSRGNGSPGTPGRTTPRSLPSFFADNFSRTDAETIESEEEATPPRGGIMRTSDDDYDAELEEFAGSLPDRLDDAQLRALLDGDEPPVARDDDPAVVEPPPKRNAPKTPPVRSRPYTPVRKKLKPSKPQAKLTAFFHRRSL</sequence>
<keyword evidence="9 16" id="KW-0496">Mitochondrion</keyword>
<dbReference type="GO" id="GO:0003677">
    <property type="term" value="F:DNA binding"/>
    <property type="evidence" value="ECO:0007669"/>
    <property type="project" value="InterPro"/>
</dbReference>
<feature type="domain" description="XPG N-terminal" evidence="14">
    <location>
        <begin position="1"/>
        <end position="99"/>
    </location>
</feature>
<dbReference type="STRING" id="37360.A0A0G4IPC7"/>
<keyword evidence="6" id="KW-0227">DNA damage</keyword>
<dbReference type="PRINTS" id="PR00853">
    <property type="entry name" value="XPGRADSUPER"/>
</dbReference>
<dbReference type="GO" id="GO:0017108">
    <property type="term" value="F:5'-flap endonuclease activity"/>
    <property type="evidence" value="ECO:0007669"/>
    <property type="project" value="TreeGrafter"/>
</dbReference>
<dbReference type="GO" id="GO:0005634">
    <property type="term" value="C:nucleus"/>
    <property type="evidence" value="ECO:0007669"/>
    <property type="project" value="UniProtKB-SubCell"/>
</dbReference>
<dbReference type="Gene3D" id="1.10.150.20">
    <property type="entry name" value="5' to 3' exonuclease, C-terminal subdomain"/>
    <property type="match status" value="1"/>
</dbReference>
<dbReference type="PANTHER" id="PTHR11081:SF65">
    <property type="entry name" value="DNA DAMAGE-INDUCIBLE PROTEIN DIN7-RELATED"/>
    <property type="match status" value="1"/>
</dbReference>
<evidence type="ECO:0000256" key="9">
    <source>
        <dbReference type="ARBA" id="ARBA00023128"/>
    </source>
</evidence>
<dbReference type="SUPFAM" id="SSF47807">
    <property type="entry name" value="5' to 3' exonuclease, C-terminal subdomain"/>
    <property type="match status" value="1"/>
</dbReference>
<dbReference type="Pfam" id="PF00867">
    <property type="entry name" value="XPG_I"/>
    <property type="match status" value="1"/>
</dbReference>
<dbReference type="FunFam" id="3.40.50.1010:FF:000002">
    <property type="entry name" value="Exonuclease 1, putative"/>
    <property type="match status" value="1"/>
</dbReference>
<dbReference type="Proteomes" id="UP000039324">
    <property type="component" value="Unassembled WGS sequence"/>
</dbReference>
<keyword evidence="4" id="KW-0540">Nuclease</keyword>
<gene>
    <name evidence="15" type="ORF">PBRA_005717</name>
    <name evidence="16" type="ORF">PLBR_LOCUS8304</name>
</gene>
<evidence type="ECO:0000313" key="18">
    <source>
        <dbReference type="Proteomes" id="UP000290189"/>
    </source>
</evidence>
<evidence type="ECO:0000256" key="12">
    <source>
        <dbReference type="SAM" id="MobiDB-lite"/>
    </source>
</evidence>